<dbReference type="Gene3D" id="3.55.50.30">
    <property type="match status" value="1"/>
</dbReference>
<accession>A0A365XYH9</accession>
<dbReference type="OrthoDB" id="737880at2"/>
<comment type="caution">
    <text evidence="4">The sequence shown here is derived from an EMBL/GenBank/DDBJ whole genome shotgun (WGS) entry which is preliminary data.</text>
</comment>
<dbReference type="Pfam" id="PF16344">
    <property type="entry name" value="FecR_C"/>
    <property type="match status" value="1"/>
</dbReference>
<reference evidence="4 5" key="1">
    <citation type="submission" date="2018-05" db="EMBL/GenBank/DDBJ databases">
        <title>Chitinophaga sp. K3CV102501T nov., isolated from isolated from a monsoon evergreen broad-leaved forest soil.</title>
        <authorList>
            <person name="Lv Y."/>
        </authorList>
    </citation>
    <scope>NUCLEOTIDE SEQUENCE [LARGE SCALE GENOMIC DNA]</scope>
    <source>
        <strain evidence="4 5">GDMCC 1.1325</strain>
    </source>
</reference>
<protein>
    <recommendedName>
        <fullName evidence="6">FecR protein domain-containing protein</fullName>
    </recommendedName>
</protein>
<dbReference type="InterPro" id="IPR012373">
    <property type="entry name" value="Ferrdict_sens_TM"/>
</dbReference>
<evidence type="ECO:0008006" key="6">
    <source>
        <dbReference type="Google" id="ProtNLM"/>
    </source>
</evidence>
<evidence type="ECO:0000313" key="4">
    <source>
        <dbReference type="EMBL" id="RBL91051.1"/>
    </source>
</evidence>
<dbReference type="RefSeq" id="WP_113613651.1">
    <property type="nucleotide sequence ID" value="NZ_QFFJ01000001.1"/>
</dbReference>
<evidence type="ECO:0000313" key="5">
    <source>
        <dbReference type="Proteomes" id="UP000253410"/>
    </source>
</evidence>
<dbReference type="PANTHER" id="PTHR30273">
    <property type="entry name" value="PERIPLASMIC SIGNAL SENSOR AND SIGMA FACTOR ACTIVATOR FECR-RELATED"/>
    <property type="match status" value="1"/>
</dbReference>
<name>A0A365XYH9_9BACT</name>
<organism evidence="4 5">
    <name type="scientific">Chitinophaga flava</name>
    <dbReference type="NCBI Taxonomy" id="2259036"/>
    <lineage>
        <taxon>Bacteria</taxon>
        <taxon>Pseudomonadati</taxon>
        <taxon>Bacteroidota</taxon>
        <taxon>Chitinophagia</taxon>
        <taxon>Chitinophagales</taxon>
        <taxon>Chitinophagaceae</taxon>
        <taxon>Chitinophaga</taxon>
    </lineage>
</organism>
<keyword evidence="1" id="KW-0812">Transmembrane</keyword>
<dbReference type="Proteomes" id="UP000253410">
    <property type="component" value="Unassembled WGS sequence"/>
</dbReference>
<feature type="transmembrane region" description="Helical" evidence="1">
    <location>
        <begin position="77"/>
        <end position="97"/>
    </location>
</feature>
<dbReference type="Gene3D" id="2.60.120.1440">
    <property type="match status" value="1"/>
</dbReference>
<dbReference type="PANTHER" id="PTHR30273:SF2">
    <property type="entry name" value="PROTEIN FECR"/>
    <property type="match status" value="1"/>
</dbReference>
<evidence type="ECO:0000256" key="1">
    <source>
        <dbReference type="SAM" id="Phobius"/>
    </source>
</evidence>
<keyword evidence="1" id="KW-0472">Membrane</keyword>
<feature type="domain" description="FecR protein" evidence="2">
    <location>
        <begin position="165"/>
        <end position="257"/>
    </location>
</feature>
<evidence type="ECO:0000259" key="3">
    <source>
        <dbReference type="Pfam" id="PF16344"/>
    </source>
</evidence>
<dbReference type="PIRSF" id="PIRSF018266">
    <property type="entry name" value="FecR"/>
    <property type="match status" value="1"/>
</dbReference>
<dbReference type="GO" id="GO:0016989">
    <property type="term" value="F:sigma factor antagonist activity"/>
    <property type="evidence" value="ECO:0007669"/>
    <property type="project" value="TreeGrafter"/>
</dbReference>
<dbReference type="EMBL" id="QFFJ01000001">
    <property type="protein sequence ID" value="RBL91051.1"/>
    <property type="molecule type" value="Genomic_DNA"/>
</dbReference>
<gene>
    <name evidence="4" type="ORF">DF182_00050</name>
</gene>
<evidence type="ECO:0000259" key="2">
    <source>
        <dbReference type="Pfam" id="PF04773"/>
    </source>
</evidence>
<keyword evidence="5" id="KW-1185">Reference proteome</keyword>
<dbReference type="Pfam" id="PF04773">
    <property type="entry name" value="FecR"/>
    <property type="match status" value="1"/>
</dbReference>
<dbReference type="InterPro" id="IPR006860">
    <property type="entry name" value="FecR"/>
</dbReference>
<proteinExistence type="predicted"/>
<sequence length="377" mass="41590">MMHTNDHDNDSQIDWDKLLEVLDGNAAPDTLNEEEMGMLAAAREMHARQHTGRFSEDAGWERFVAERDHRSVRRMMIVRQLVAALLVLTIGAGIWMLSPWRKHHSHQLANQLPTGSVRLKRAGSVYILGNGTQTIQQNTNAQIQSDSSSIIYNQGTIQNVPANNDTLEVPKGRQFSLQLSDGTRVSLNASSSLIYPGTFNGHTREVYVTGEVFFDIAPDMQHPFIVHAGKVSMKVLGTAFNVNTSGTTVVTTLSSGKLLVSGNSNSVVLLPGEQSVSGSNGTLSKHTVTDIRLYTAWKDGDIYFDDTPLSDIAGVLSGSYDYNFVFDDPAAAQARFTLDTRRPPHLQDVLNLISQSINNIQFKIDDKTVHVTMKHSK</sequence>
<feature type="domain" description="Protein FecR C-terminal" evidence="3">
    <location>
        <begin position="302"/>
        <end position="371"/>
    </location>
</feature>
<dbReference type="InterPro" id="IPR032508">
    <property type="entry name" value="FecR_C"/>
</dbReference>
<keyword evidence="1" id="KW-1133">Transmembrane helix</keyword>
<dbReference type="AlphaFoldDB" id="A0A365XYH9"/>